<evidence type="ECO:0000256" key="18">
    <source>
        <dbReference type="ARBA" id="ARBA00023136"/>
    </source>
</evidence>
<dbReference type="Pfam" id="PF01433">
    <property type="entry name" value="Peptidase_M1"/>
    <property type="match status" value="1"/>
</dbReference>
<dbReference type="Pfam" id="PF17900">
    <property type="entry name" value="Peptidase_M1_N"/>
    <property type="match status" value="1"/>
</dbReference>
<evidence type="ECO:0000256" key="3">
    <source>
        <dbReference type="ARBA" id="ARBA00004609"/>
    </source>
</evidence>
<dbReference type="PANTHER" id="PTHR11533:SF276">
    <property type="entry name" value="GLUTAMYL AMINOPEPTIDASE"/>
    <property type="match status" value="1"/>
</dbReference>
<evidence type="ECO:0000256" key="21">
    <source>
        <dbReference type="ARBA" id="ARBA00023288"/>
    </source>
</evidence>
<feature type="binding site" evidence="24">
    <location>
        <position position="418"/>
    </location>
    <ligand>
        <name>Zn(2+)</name>
        <dbReference type="ChEBI" id="CHEBI:29105"/>
        <note>catalytic</note>
    </ligand>
</feature>
<feature type="binding site" evidence="23">
    <location>
        <begin position="378"/>
        <end position="382"/>
    </location>
    <ligand>
        <name>substrate</name>
    </ligand>
</feature>
<feature type="site" description="Transition state stabilizer" evidence="25">
    <location>
        <position position="500"/>
    </location>
</feature>
<dbReference type="GO" id="GO:0098552">
    <property type="term" value="C:side of membrane"/>
    <property type="evidence" value="ECO:0007669"/>
    <property type="project" value="UniProtKB-KW"/>
</dbReference>
<dbReference type="InterPro" id="IPR014782">
    <property type="entry name" value="Peptidase_M1_dom"/>
</dbReference>
<evidence type="ECO:0000256" key="17">
    <source>
        <dbReference type="ARBA" id="ARBA00023049"/>
    </source>
</evidence>
<evidence type="ECO:0000256" key="5">
    <source>
        <dbReference type="ARBA" id="ARBA00011748"/>
    </source>
</evidence>
<dbReference type="SUPFAM" id="SSF55486">
    <property type="entry name" value="Metalloproteases ('zincins'), catalytic domain"/>
    <property type="match status" value="1"/>
</dbReference>
<dbReference type="GO" id="GO:0008270">
    <property type="term" value="F:zinc ion binding"/>
    <property type="evidence" value="ECO:0007669"/>
    <property type="project" value="UniProtKB-UniRule"/>
</dbReference>
<evidence type="ECO:0000259" key="27">
    <source>
        <dbReference type="Pfam" id="PF01433"/>
    </source>
</evidence>
<dbReference type="GO" id="GO:0004230">
    <property type="term" value="F:glutamyl aminopeptidase activity"/>
    <property type="evidence" value="ECO:0007669"/>
    <property type="project" value="UniProtKB-EC"/>
</dbReference>
<feature type="domain" description="ERAP1-like C-terminal" evidence="28">
    <location>
        <begin position="641"/>
        <end position="961"/>
    </location>
</feature>
<feature type="domain" description="Peptidase M1 membrane alanine aminopeptidase" evidence="27">
    <location>
        <begin position="342"/>
        <end position="561"/>
    </location>
</feature>
<dbReference type="FunFam" id="1.10.390.10:FF:000006">
    <property type="entry name" value="Puromycin-sensitive aminopeptidase"/>
    <property type="match status" value="1"/>
</dbReference>
<keyword evidence="31" id="KW-1185">Reference proteome</keyword>
<evidence type="ECO:0000313" key="30">
    <source>
        <dbReference type="EMBL" id="KAK0164235.1"/>
    </source>
</evidence>
<comment type="catalytic activity">
    <reaction evidence="1">
        <text>Release of N-terminal glutamate (and to a lesser extent aspartate) from a peptide.</text>
        <dbReference type="EC" id="3.4.11.7"/>
    </reaction>
</comment>
<evidence type="ECO:0000256" key="14">
    <source>
        <dbReference type="ARBA" id="ARBA00022837"/>
    </source>
</evidence>
<evidence type="ECO:0000256" key="26">
    <source>
        <dbReference type="RuleBase" id="RU364040"/>
    </source>
</evidence>
<keyword evidence="20" id="KW-0325">Glycoprotein</keyword>
<dbReference type="InterPro" id="IPR001930">
    <property type="entry name" value="Peptidase_M1"/>
</dbReference>
<feature type="transmembrane region" description="Helical" evidence="26">
    <location>
        <begin position="46"/>
        <end position="72"/>
    </location>
</feature>
<comment type="subunit">
    <text evidence="5">Homodimer; disulfide-linked.</text>
</comment>
<evidence type="ECO:0000256" key="8">
    <source>
        <dbReference type="ARBA" id="ARBA00022622"/>
    </source>
</evidence>
<dbReference type="Pfam" id="PF11838">
    <property type="entry name" value="ERAP1_C"/>
    <property type="match status" value="1"/>
</dbReference>
<organism evidence="30 31">
    <name type="scientific">Microctonus aethiopoides</name>
    <dbReference type="NCBI Taxonomy" id="144406"/>
    <lineage>
        <taxon>Eukaryota</taxon>
        <taxon>Metazoa</taxon>
        <taxon>Ecdysozoa</taxon>
        <taxon>Arthropoda</taxon>
        <taxon>Hexapoda</taxon>
        <taxon>Insecta</taxon>
        <taxon>Pterygota</taxon>
        <taxon>Neoptera</taxon>
        <taxon>Endopterygota</taxon>
        <taxon>Hymenoptera</taxon>
        <taxon>Apocrita</taxon>
        <taxon>Ichneumonoidea</taxon>
        <taxon>Braconidae</taxon>
        <taxon>Euphorinae</taxon>
        <taxon>Microctonus</taxon>
    </lineage>
</organism>
<keyword evidence="8" id="KW-0336">GPI-anchor</keyword>
<evidence type="ECO:0000256" key="16">
    <source>
        <dbReference type="ARBA" id="ARBA00022989"/>
    </source>
</evidence>
<evidence type="ECO:0000256" key="24">
    <source>
        <dbReference type="PIRSR" id="PIRSR634016-3"/>
    </source>
</evidence>
<dbReference type="CDD" id="cd09601">
    <property type="entry name" value="M1_APN-Q_like"/>
    <property type="match status" value="1"/>
</dbReference>
<reference evidence="30" key="2">
    <citation type="submission" date="2023-03" db="EMBL/GenBank/DDBJ databases">
        <authorList>
            <person name="Inwood S.N."/>
            <person name="Skelly J.G."/>
            <person name="Guhlin J."/>
            <person name="Harrop T.W.R."/>
            <person name="Goldson S.G."/>
            <person name="Dearden P.K."/>
        </authorList>
    </citation>
    <scope>NUCLEOTIDE SEQUENCE</scope>
    <source>
        <strain evidence="30">Irish</strain>
        <tissue evidence="30">Whole body</tissue>
    </source>
</reference>
<evidence type="ECO:0000256" key="19">
    <source>
        <dbReference type="ARBA" id="ARBA00023157"/>
    </source>
</evidence>
<evidence type="ECO:0000256" key="7">
    <source>
        <dbReference type="ARBA" id="ARBA00022475"/>
    </source>
</evidence>
<sequence>MHTSKKKERERMNDKHSINDVNKTEFDVDVGSQKHLEHRKKIRRGVLGCIFGLCAFLAIVCCCLIAIVVVLYRKINTSNQEFQVHPENYFKMTTNEPPADLTFRLPKDVKPLHYDLYLHPDLINGTFQGNVTILIDVLEKRNYIALHQKDLNITKTTLKTYELEENRDLSIKETYKIDKLEELVVTLHDDIQSGLYQLSFEFNGALQPDKIVGFYASKYKDENNKTRSIATSKFEPTYARRGFPCFDEPAFKAEFSVKLVHPTGDCYSALSSMNVESTVVDKPAKGLTTVTFAKSVPMSTYLICFIISDFAAITAPAKKLNGVDTLPISVFTTRAQKEKAKFALDIGVKIIEYYTQLFKIDYPLPKLDMAAIPDFVSGAMENWGLITYREARLLYDEKISSTTDKESIVSVIAHEFAHMWFGNLVTMAWWNDLWLNEGFATYMSYKSADAILPEWKVMERFLTETLHGVFVTDAKLSSHPIVQAVNNPDEITAIFDVITYSKGASVLRMLDNFLGSDIFIAGVTTYLNQYAYRNAETADLFNILQSTVSKSINITAIMDTWTRQMGFPVVSVKRNGSNFTLTQKRFLLDPEAQYDASESEYGYKWIIPITYVTEKNSTPTLIWFDKDATKLEIKLNEPVDWIKFNHNQVGYYRVNYDSHEWENLLDVLKWHHKRLTISDRTSLIEDAFSLAQSSEIDYSVAMNITSYLAREHDSLPWQVAASKLLTIDALLLSSSISSKYRDYVRKLVEIPYHDVTWRVDNFEDHDTLILRRVILNLACAIGHNECLDDAGAIFTSWINDPNDIRPPADIRSFIYKYGMSHVGKETEWNILFQRFINETNANEKLKLMQGLAAVKSTYLLNKYISIAVDENYVRSQDTFGCLLSIARNPVGTSLVWDWVRENWEFLVKRYTLNDRYLGQLVPGITQRFATEAKLNEMKAFFEKYPDAGAGKAYRVRALETVANNIKWLKKNSAKLEAWLDAQIN</sequence>
<evidence type="ECO:0000256" key="9">
    <source>
        <dbReference type="ARBA" id="ARBA00022670"/>
    </source>
</evidence>
<evidence type="ECO:0000256" key="12">
    <source>
        <dbReference type="ARBA" id="ARBA00022801"/>
    </source>
</evidence>
<dbReference type="InterPro" id="IPR042097">
    <property type="entry name" value="Aminopeptidase_N-like_N_sf"/>
</dbReference>
<dbReference type="Gene3D" id="2.60.40.1730">
    <property type="entry name" value="tricorn interacting facor f3 domain"/>
    <property type="match status" value="1"/>
</dbReference>
<evidence type="ECO:0000256" key="4">
    <source>
        <dbReference type="ARBA" id="ARBA00010136"/>
    </source>
</evidence>
<dbReference type="AlphaFoldDB" id="A0AA39F779"/>
<comment type="subcellular location">
    <subcellularLocation>
        <location evidence="3">Cell membrane</location>
        <topology evidence="3">Lipid-anchor</topology>
        <topology evidence="3">GPI-anchor</topology>
    </subcellularLocation>
    <subcellularLocation>
        <location evidence="2">Cell membrane</location>
        <topology evidence="2">Single-pass type II membrane protein</topology>
    </subcellularLocation>
</comment>
<evidence type="ECO:0000313" key="31">
    <source>
        <dbReference type="Proteomes" id="UP001168990"/>
    </source>
</evidence>
<dbReference type="GO" id="GO:0005886">
    <property type="term" value="C:plasma membrane"/>
    <property type="evidence" value="ECO:0007669"/>
    <property type="project" value="UniProtKB-SubCell"/>
</dbReference>
<feature type="binding site" evidence="24">
    <location>
        <position position="437"/>
    </location>
    <ligand>
        <name>Zn(2+)</name>
        <dbReference type="ChEBI" id="CHEBI:29105"/>
        <note>catalytic</note>
    </ligand>
</feature>
<feature type="binding site" evidence="23">
    <location>
        <position position="915"/>
    </location>
    <ligand>
        <name>substrate</name>
    </ligand>
</feature>
<dbReference type="GO" id="GO:0005615">
    <property type="term" value="C:extracellular space"/>
    <property type="evidence" value="ECO:0007669"/>
    <property type="project" value="TreeGrafter"/>
</dbReference>
<dbReference type="PRINTS" id="PR00756">
    <property type="entry name" value="ALADIPTASE"/>
</dbReference>
<dbReference type="EMBL" id="JAQQBS010001422">
    <property type="protein sequence ID" value="KAK0164235.1"/>
    <property type="molecule type" value="Genomic_DNA"/>
</dbReference>
<dbReference type="GO" id="GO:0043171">
    <property type="term" value="P:peptide catabolic process"/>
    <property type="evidence" value="ECO:0007669"/>
    <property type="project" value="TreeGrafter"/>
</dbReference>
<dbReference type="FunFam" id="1.25.50.20:FF:000001">
    <property type="entry name" value="Aminopeptidase"/>
    <property type="match status" value="1"/>
</dbReference>
<accession>A0AA39F779</accession>
<evidence type="ECO:0000256" key="23">
    <source>
        <dbReference type="PIRSR" id="PIRSR634016-2"/>
    </source>
</evidence>
<keyword evidence="18 26" id="KW-0472">Membrane</keyword>
<name>A0AA39F779_9HYME</name>
<keyword evidence="15" id="KW-0735">Signal-anchor</keyword>
<dbReference type="FunFam" id="2.60.40.1910:FF:000003">
    <property type="entry name" value="Aminopeptidase"/>
    <property type="match status" value="1"/>
</dbReference>
<feature type="binding site" evidence="23">
    <location>
        <position position="235"/>
    </location>
    <ligand>
        <name>substrate</name>
    </ligand>
</feature>
<evidence type="ECO:0000256" key="15">
    <source>
        <dbReference type="ARBA" id="ARBA00022968"/>
    </source>
</evidence>
<reference evidence="30" key="1">
    <citation type="journal article" date="2023" name="bioRxiv">
        <title>Scaffold-level genome assemblies of two parasitoid biocontrol wasps reveal the parthenogenesis mechanism and an associated novel virus.</title>
        <authorList>
            <person name="Inwood S."/>
            <person name="Skelly J."/>
            <person name="Guhlin J."/>
            <person name="Harrop T."/>
            <person name="Goldson S."/>
            <person name="Dearden P."/>
        </authorList>
    </citation>
    <scope>NUCLEOTIDE SEQUENCE</scope>
    <source>
        <strain evidence="30">Irish</strain>
        <tissue evidence="30">Whole body</tissue>
    </source>
</reference>
<evidence type="ECO:0000259" key="29">
    <source>
        <dbReference type="Pfam" id="PF17900"/>
    </source>
</evidence>
<feature type="domain" description="Aminopeptidase N-like N-terminal" evidence="29">
    <location>
        <begin position="110"/>
        <end position="302"/>
    </location>
</feature>
<gene>
    <name evidence="30" type="ORF">PV328_002885</name>
</gene>
<keyword evidence="9 26" id="KW-0645">Protease</keyword>
<dbReference type="InterPro" id="IPR050344">
    <property type="entry name" value="Peptidase_M1_aminopeptidases"/>
</dbReference>
<dbReference type="InterPro" id="IPR024571">
    <property type="entry name" value="ERAP1-like_C_dom"/>
</dbReference>
<keyword evidence="12 26" id="KW-0378">Hydrolase</keyword>
<feature type="active site" description="Proton acceptor" evidence="22">
    <location>
        <position position="415"/>
    </location>
</feature>
<evidence type="ECO:0000256" key="20">
    <source>
        <dbReference type="ARBA" id="ARBA00023180"/>
    </source>
</evidence>
<comment type="cofactor">
    <cofactor evidence="24 26">
        <name>Zn(2+)</name>
        <dbReference type="ChEBI" id="CHEBI:29105"/>
    </cofactor>
    <text evidence="24 26">Binds 1 zinc ion per subunit.</text>
</comment>
<dbReference type="Proteomes" id="UP001168990">
    <property type="component" value="Unassembled WGS sequence"/>
</dbReference>
<dbReference type="InterPro" id="IPR034016">
    <property type="entry name" value="M1_APN-typ"/>
</dbReference>
<evidence type="ECO:0000256" key="13">
    <source>
        <dbReference type="ARBA" id="ARBA00022833"/>
    </source>
</evidence>
<evidence type="ECO:0000256" key="6">
    <source>
        <dbReference type="ARBA" id="ARBA00022438"/>
    </source>
</evidence>
<keyword evidence="11 24" id="KW-0479">Metal-binding</keyword>
<keyword evidence="7" id="KW-1003">Cell membrane</keyword>
<dbReference type="FunFam" id="2.60.40.1730:FF:000012">
    <property type="entry name" value="Aminopeptidase N"/>
    <property type="match status" value="1"/>
</dbReference>
<keyword evidence="13 24" id="KW-0862">Zinc</keyword>
<keyword evidence="21" id="KW-0449">Lipoprotein</keyword>
<evidence type="ECO:0000256" key="25">
    <source>
        <dbReference type="PIRSR" id="PIRSR634016-4"/>
    </source>
</evidence>
<evidence type="ECO:0000256" key="2">
    <source>
        <dbReference type="ARBA" id="ARBA00004401"/>
    </source>
</evidence>
<dbReference type="GO" id="GO:0042277">
    <property type="term" value="F:peptide binding"/>
    <property type="evidence" value="ECO:0007669"/>
    <property type="project" value="TreeGrafter"/>
</dbReference>
<dbReference type="Gene3D" id="1.10.390.10">
    <property type="entry name" value="Neutral Protease Domain 2"/>
    <property type="match status" value="1"/>
</dbReference>
<comment type="caution">
    <text evidence="30">The sequence shown here is derived from an EMBL/GenBank/DDBJ whole genome shotgun (WGS) entry which is preliminary data.</text>
</comment>
<evidence type="ECO:0000256" key="11">
    <source>
        <dbReference type="ARBA" id="ARBA00022723"/>
    </source>
</evidence>
<keyword evidence="16 26" id="KW-1133">Transmembrane helix</keyword>
<dbReference type="Gene3D" id="1.25.50.20">
    <property type="match status" value="1"/>
</dbReference>
<dbReference type="Gene3D" id="2.60.40.1910">
    <property type="match status" value="1"/>
</dbReference>
<keyword evidence="14" id="KW-0106">Calcium</keyword>
<dbReference type="GO" id="GO:0005737">
    <property type="term" value="C:cytoplasm"/>
    <property type="evidence" value="ECO:0007669"/>
    <property type="project" value="TreeGrafter"/>
</dbReference>
<evidence type="ECO:0000256" key="10">
    <source>
        <dbReference type="ARBA" id="ARBA00022692"/>
    </source>
</evidence>
<protein>
    <recommendedName>
        <fullName evidence="26">Aminopeptidase</fullName>
        <ecNumber evidence="26">3.4.11.-</ecNumber>
    </recommendedName>
</protein>
<dbReference type="GO" id="GO:0006508">
    <property type="term" value="P:proteolysis"/>
    <property type="evidence" value="ECO:0007669"/>
    <property type="project" value="UniProtKB-KW"/>
</dbReference>
<evidence type="ECO:0000259" key="28">
    <source>
        <dbReference type="Pfam" id="PF11838"/>
    </source>
</evidence>
<dbReference type="InterPro" id="IPR027268">
    <property type="entry name" value="Peptidase_M4/M1_CTD_sf"/>
</dbReference>
<keyword evidence="10 26" id="KW-0812">Transmembrane</keyword>
<dbReference type="GO" id="GO:0070006">
    <property type="term" value="F:metalloaminopeptidase activity"/>
    <property type="evidence" value="ECO:0007669"/>
    <property type="project" value="TreeGrafter"/>
</dbReference>
<dbReference type="PANTHER" id="PTHR11533">
    <property type="entry name" value="PROTEASE M1 ZINC METALLOPROTEASE"/>
    <property type="match status" value="1"/>
</dbReference>
<proteinExistence type="inferred from homology"/>
<keyword evidence="19" id="KW-1015">Disulfide bond</keyword>
<keyword evidence="17 26" id="KW-0482">Metalloprotease</keyword>
<feature type="binding site" evidence="24">
    <location>
        <position position="414"/>
    </location>
    <ligand>
        <name>Zn(2+)</name>
        <dbReference type="ChEBI" id="CHEBI:29105"/>
        <note>catalytic</note>
    </ligand>
</feature>
<dbReference type="InterPro" id="IPR045357">
    <property type="entry name" value="Aminopeptidase_N-like_N"/>
</dbReference>
<dbReference type="EC" id="3.4.11.-" evidence="26"/>
<dbReference type="SUPFAM" id="SSF63737">
    <property type="entry name" value="Leukotriene A4 hydrolase N-terminal domain"/>
    <property type="match status" value="1"/>
</dbReference>
<evidence type="ECO:0000256" key="22">
    <source>
        <dbReference type="PIRSR" id="PIRSR634016-1"/>
    </source>
</evidence>
<comment type="similarity">
    <text evidence="4 26">Belongs to the peptidase M1 family.</text>
</comment>
<keyword evidence="6 26" id="KW-0031">Aminopeptidase</keyword>
<evidence type="ECO:0000256" key="1">
    <source>
        <dbReference type="ARBA" id="ARBA00001703"/>
    </source>
</evidence>